<protein>
    <submittedName>
        <fullName evidence="1">Uncharacterized protein</fullName>
    </submittedName>
</protein>
<sequence length="137" mass="15346">MKNLATCFVCICSFLLGEMTSFEKGIKSYNARAENAVGLKAQAGPINYAIKEFIKVQNNPEEELESGIYLLRCYYYKGKFVAESDEQKKAVFNEGKALGERLIESYPESAPARYWYLVNLGSWAEVYGILSAAKEGV</sequence>
<reference evidence="1" key="1">
    <citation type="submission" date="2018-05" db="EMBL/GenBank/DDBJ databases">
        <authorList>
            <person name="Lanie J.A."/>
            <person name="Ng W.-L."/>
            <person name="Kazmierczak K.M."/>
            <person name="Andrzejewski T.M."/>
            <person name="Davidsen T.M."/>
            <person name="Wayne K.J."/>
            <person name="Tettelin H."/>
            <person name="Glass J.I."/>
            <person name="Rusch D."/>
            <person name="Podicherti R."/>
            <person name="Tsui H.-C.T."/>
            <person name="Winkler M.E."/>
        </authorList>
    </citation>
    <scope>NUCLEOTIDE SEQUENCE</scope>
</reference>
<feature type="non-terminal residue" evidence="1">
    <location>
        <position position="137"/>
    </location>
</feature>
<evidence type="ECO:0000313" key="1">
    <source>
        <dbReference type="EMBL" id="SVB23513.1"/>
    </source>
</evidence>
<gene>
    <name evidence="1" type="ORF">METZ01_LOCUS176367</name>
</gene>
<dbReference type="AlphaFoldDB" id="A0A382CDY2"/>
<proteinExistence type="predicted"/>
<accession>A0A382CDY2</accession>
<dbReference type="EMBL" id="UINC01033752">
    <property type="protein sequence ID" value="SVB23513.1"/>
    <property type="molecule type" value="Genomic_DNA"/>
</dbReference>
<organism evidence="1">
    <name type="scientific">marine metagenome</name>
    <dbReference type="NCBI Taxonomy" id="408172"/>
    <lineage>
        <taxon>unclassified sequences</taxon>
        <taxon>metagenomes</taxon>
        <taxon>ecological metagenomes</taxon>
    </lineage>
</organism>
<name>A0A382CDY2_9ZZZZ</name>